<dbReference type="Gene3D" id="3.30.565.10">
    <property type="entry name" value="Histidine kinase-like ATPase, C-terminal domain"/>
    <property type="match status" value="1"/>
</dbReference>
<evidence type="ECO:0000256" key="6">
    <source>
        <dbReference type="ARBA" id="ARBA00022777"/>
    </source>
</evidence>
<dbReference type="EMBL" id="JACHJJ010000019">
    <property type="protein sequence ID" value="MBB5965882.1"/>
    <property type="molecule type" value="Genomic_DNA"/>
</dbReference>
<comment type="catalytic activity">
    <reaction evidence="1">
        <text>ATP + protein L-histidine = ADP + protein N-phospho-L-histidine.</text>
        <dbReference type="EC" id="2.7.13.3"/>
    </reaction>
</comment>
<keyword evidence="8" id="KW-0902">Two-component regulatory system</keyword>
<evidence type="ECO:0000313" key="11">
    <source>
        <dbReference type="Proteomes" id="UP000562352"/>
    </source>
</evidence>
<keyword evidence="4" id="KW-0808">Transferase</keyword>
<dbReference type="SUPFAM" id="SSF55874">
    <property type="entry name" value="ATPase domain of HSP90 chaperone/DNA topoisomerase II/histidine kinase"/>
    <property type="match status" value="1"/>
</dbReference>
<evidence type="ECO:0000256" key="5">
    <source>
        <dbReference type="ARBA" id="ARBA00022741"/>
    </source>
</evidence>
<dbReference type="RefSeq" id="WP_184945587.1">
    <property type="nucleotide sequence ID" value="NZ_BAAAWZ010000001.1"/>
</dbReference>
<dbReference type="GO" id="GO:0000155">
    <property type="term" value="F:phosphorelay sensor kinase activity"/>
    <property type="evidence" value="ECO:0007669"/>
    <property type="project" value="InterPro"/>
</dbReference>
<dbReference type="EC" id="2.7.13.3" evidence="2"/>
<proteinExistence type="predicted"/>
<dbReference type="PROSITE" id="PS50109">
    <property type="entry name" value="HIS_KIN"/>
    <property type="match status" value="1"/>
</dbReference>
<protein>
    <recommendedName>
        <fullName evidence="2">histidine kinase</fullName>
        <ecNumber evidence="2">2.7.13.3</ecNumber>
    </recommendedName>
</protein>
<dbReference type="InterPro" id="IPR003594">
    <property type="entry name" value="HATPase_dom"/>
</dbReference>
<dbReference type="GO" id="GO:0016020">
    <property type="term" value="C:membrane"/>
    <property type="evidence" value="ECO:0007669"/>
    <property type="project" value="InterPro"/>
</dbReference>
<dbReference type="InterPro" id="IPR036890">
    <property type="entry name" value="HATPase_C_sf"/>
</dbReference>
<dbReference type="InterPro" id="IPR011712">
    <property type="entry name" value="Sig_transdc_His_kin_sub3_dim/P"/>
</dbReference>
<name>A0A841D5F6_PLAVE</name>
<keyword evidence="11" id="KW-1185">Reference proteome</keyword>
<dbReference type="Pfam" id="PF02518">
    <property type="entry name" value="HATPase_c"/>
    <property type="match status" value="1"/>
</dbReference>
<dbReference type="InterPro" id="IPR050482">
    <property type="entry name" value="Sensor_HK_TwoCompSys"/>
</dbReference>
<accession>A0A841D5F6</accession>
<dbReference type="CDD" id="cd16917">
    <property type="entry name" value="HATPase_UhpB-NarQ-NarX-like"/>
    <property type="match status" value="1"/>
</dbReference>
<keyword evidence="6 10" id="KW-0418">Kinase</keyword>
<dbReference type="PANTHER" id="PTHR24421:SF10">
    <property type="entry name" value="NITRATE_NITRITE SENSOR PROTEIN NARQ"/>
    <property type="match status" value="1"/>
</dbReference>
<dbReference type="Gene3D" id="1.20.5.1930">
    <property type="match status" value="1"/>
</dbReference>
<evidence type="ECO:0000256" key="2">
    <source>
        <dbReference type="ARBA" id="ARBA00012438"/>
    </source>
</evidence>
<reference evidence="10 11" key="1">
    <citation type="submission" date="2020-08" db="EMBL/GenBank/DDBJ databases">
        <title>Genomic Encyclopedia of Type Strains, Phase III (KMG-III): the genomes of soil and plant-associated and newly described type strains.</title>
        <authorList>
            <person name="Whitman W."/>
        </authorList>
    </citation>
    <scope>NUCLEOTIDE SEQUENCE [LARGE SCALE GENOMIC DNA]</scope>
    <source>
        <strain evidence="10 11">CECT 3303</strain>
    </source>
</reference>
<evidence type="ECO:0000256" key="8">
    <source>
        <dbReference type="ARBA" id="ARBA00023012"/>
    </source>
</evidence>
<evidence type="ECO:0000259" key="9">
    <source>
        <dbReference type="PROSITE" id="PS50109"/>
    </source>
</evidence>
<evidence type="ECO:0000256" key="4">
    <source>
        <dbReference type="ARBA" id="ARBA00022679"/>
    </source>
</evidence>
<evidence type="ECO:0000313" key="10">
    <source>
        <dbReference type="EMBL" id="MBB5965882.1"/>
    </source>
</evidence>
<dbReference type="Proteomes" id="UP000562352">
    <property type="component" value="Unassembled WGS sequence"/>
</dbReference>
<evidence type="ECO:0000256" key="7">
    <source>
        <dbReference type="ARBA" id="ARBA00022840"/>
    </source>
</evidence>
<organism evidence="10 11">
    <name type="scientific">Planomonospora venezuelensis</name>
    <dbReference type="NCBI Taxonomy" id="1999"/>
    <lineage>
        <taxon>Bacteria</taxon>
        <taxon>Bacillati</taxon>
        <taxon>Actinomycetota</taxon>
        <taxon>Actinomycetes</taxon>
        <taxon>Streptosporangiales</taxon>
        <taxon>Streptosporangiaceae</taxon>
        <taxon>Planomonospora</taxon>
    </lineage>
</organism>
<dbReference type="SMART" id="SM00387">
    <property type="entry name" value="HATPase_c"/>
    <property type="match status" value="1"/>
</dbReference>
<evidence type="ECO:0000256" key="3">
    <source>
        <dbReference type="ARBA" id="ARBA00022553"/>
    </source>
</evidence>
<dbReference type="GO" id="GO:0005524">
    <property type="term" value="F:ATP binding"/>
    <property type="evidence" value="ECO:0007669"/>
    <property type="project" value="UniProtKB-KW"/>
</dbReference>
<dbReference type="PANTHER" id="PTHR24421">
    <property type="entry name" value="NITRATE/NITRITE SENSOR PROTEIN NARX-RELATED"/>
    <property type="match status" value="1"/>
</dbReference>
<dbReference type="AlphaFoldDB" id="A0A841D5F6"/>
<dbReference type="InterPro" id="IPR005467">
    <property type="entry name" value="His_kinase_dom"/>
</dbReference>
<gene>
    <name evidence="10" type="ORF">FHS22_005172</name>
</gene>
<sequence length="347" mass="36159">MDMIAALVALGAMTAALLPRTPVPRAATTAGTTSLAITACHPLLGRHGETTLWILAEALPLLALALLAARHAPAPRTAISTGLPAAAVALILIRTLWPGEPSLTVTACAAWSLPAIAATGTGLYMRSLDTTRHRAVADAKRAQRLALARDLHDYVAHDISGILVQAQAARLAPGPLPPTVADALRRIEEAGQRAMAAMDRTVEMLHDRPGTHDDHHLPGTESLENLVSGFSPPANLAMTPGLDLPRETSATVYRVVTEALTNVHRHARQATRVDVTVTREGATVRVRITDDGGGFSETTGRGGYGLAGLTERAELLGGSLSAGPTPGGWHVTAVLPAETTTTAEAET</sequence>
<keyword evidence="5" id="KW-0547">Nucleotide-binding</keyword>
<dbReference type="GO" id="GO:0046983">
    <property type="term" value="F:protein dimerization activity"/>
    <property type="evidence" value="ECO:0007669"/>
    <property type="project" value="InterPro"/>
</dbReference>
<keyword evidence="7" id="KW-0067">ATP-binding</keyword>
<comment type="caution">
    <text evidence="10">The sequence shown here is derived from an EMBL/GenBank/DDBJ whole genome shotgun (WGS) entry which is preliminary data.</text>
</comment>
<dbReference type="Pfam" id="PF07730">
    <property type="entry name" value="HisKA_3"/>
    <property type="match status" value="1"/>
</dbReference>
<keyword evidence="3" id="KW-0597">Phosphoprotein</keyword>
<feature type="domain" description="Histidine kinase" evidence="9">
    <location>
        <begin position="252"/>
        <end position="339"/>
    </location>
</feature>
<evidence type="ECO:0000256" key="1">
    <source>
        <dbReference type="ARBA" id="ARBA00000085"/>
    </source>
</evidence>